<dbReference type="RefSeq" id="WP_075539952.1">
    <property type="nucleotide sequence ID" value="NZ_CP053844.1"/>
</dbReference>
<keyword evidence="4" id="KW-1185">Reference proteome</keyword>
<evidence type="ECO:0000313" key="4">
    <source>
        <dbReference type="Proteomes" id="UP000069632"/>
    </source>
</evidence>
<dbReference type="AlphaFoldDB" id="A0A128EDA5"/>
<protein>
    <submittedName>
        <fullName evidence="3">CRISPR-associated protein</fullName>
    </submittedName>
</protein>
<dbReference type="InterPro" id="IPR005537">
    <property type="entry name" value="RAMP_III_fam"/>
</dbReference>
<dbReference type="GO" id="GO:0051607">
    <property type="term" value="P:defense response to virus"/>
    <property type="evidence" value="ECO:0007669"/>
    <property type="project" value="UniProtKB-KW"/>
</dbReference>
<dbReference type="EMBL" id="FIZP01000001">
    <property type="protein sequence ID" value="CZE46372.1"/>
    <property type="molecule type" value="Genomic_DNA"/>
</dbReference>
<evidence type="ECO:0000259" key="2">
    <source>
        <dbReference type="Pfam" id="PF03787"/>
    </source>
</evidence>
<evidence type="ECO:0000313" key="3">
    <source>
        <dbReference type="EMBL" id="CZE46372.1"/>
    </source>
</evidence>
<evidence type="ECO:0000256" key="1">
    <source>
        <dbReference type="ARBA" id="ARBA00023118"/>
    </source>
</evidence>
<sequence length="593" mass="68965">MVNQNNKTPKAVTYDAHAPYNFVPLNDKVVEFDKILDLKLDKDENLESKEDSEIYGLSKFHDGANSGFIELEIEALTAIFVGDSNKNSTMFYNINNNYQIPASSLRGIIKTLVEVASYSKFMTFNDSRFYFRDVAGKSGNSLKSIYSDKLVRLVISEETNTKKTEPKSEAGFLQKIDSRHYQIVPVKMEKRLYIDKFGTDSYKYPKMKIEYTNKGYEVYSGYMKSFKKDKKSGKKIDTSKKHYYEFNLPDKNIQAFTVPYETIKLYKEDNLKQQPQRKRSGFINLLDELEKYTKKYPHGVPCFYIKNEIKNEVEIFGHTPYFRIPYSRKISSSIPLELRNKTKFDLSEAIFGKETIIASRVFFEDAKLKSEAKFEKEENLILSSPKPTSYNLYLENTNLNNISQIKHYDSPESKIRGYKFYHHKNHRYENTPQSSITKTVKPLSKGAKFKGKIRFENLSDIELGALLFVLNLPKNCQHKIGMGKPLGFGSIDIKTTLKLVDIKERYANVFDTKGGFYQPVKSGIDMSCLKKEFEKFILEKIDSKNTSLWDEDRLKELKVMLDFTNKDKLKNRSYMELDSFKHKTKILPRPSEL</sequence>
<feature type="domain" description="CRISPR type III-associated protein" evidence="2">
    <location>
        <begin position="340"/>
        <end position="491"/>
    </location>
</feature>
<name>A0A128EDA5_9BACT</name>
<reference evidence="3 4" key="1">
    <citation type="submission" date="2016-02" db="EMBL/GenBank/DDBJ databases">
        <authorList>
            <consortium name="Pathogen Informatics"/>
        </authorList>
    </citation>
    <scope>NUCLEOTIDE SEQUENCE [LARGE SCALE GENOMIC DNA]</scope>
    <source>
        <strain evidence="3 4">RC20</strain>
    </source>
</reference>
<dbReference type="NCBIfam" id="TIGR03986">
    <property type="entry name" value="TIGR03986 family CRISPR-associated RAMP protein"/>
    <property type="match status" value="1"/>
</dbReference>
<dbReference type="InterPro" id="IPR023825">
    <property type="entry name" value="CRISPR-assoc_RAMP_BGP1436"/>
</dbReference>
<keyword evidence="1" id="KW-0051">Antiviral defense</keyword>
<gene>
    <name evidence="3" type="ORF">ERS672216_00334</name>
</gene>
<accession>A0A128EDA5</accession>
<feature type="domain" description="CRISPR type III-associated protein" evidence="2">
    <location>
        <begin position="72"/>
        <end position="289"/>
    </location>
</feature>
<dbReference type="Proteomes" id="UP000069632">
    <property type="component" value="Unassembled WGS sequence"/>
</dbReference>
<organism evidence="3 4">
    <name type="scientific">Campylobacter geochelonis</name>
    <dbReference type="NCBI Taxonomy" id="1780362"/>
    <lineage>
        <taxon>Bacteria</taxon>
        <taxon>Pseudomonadati</taxon>
        <taxon>Campylobacterota</taxon>
        <taxon>Epsilonproteobacteria</taxon>
        <taxon>Campylobacterales</taxon>
        <taxon>Campylobacteraceae</taxon>
        <taxon>Campylobacter</taxon>
    </lineage>
</organism>
<dbReference type="Pfam" id="PF03787">
    <property type="entry name" value="RAMPs"/>
    <property type="match status" value="2"/>
</dbReference>
<dbReference type="OrthoDB" id="5362408at2"/>
<proteinExistence type="predicted"/>